<organism evidence="1 2">
    <name type="scientific">Ancylostoma ceylanicum</name>
    <dbReference type="NCBI Taxonomy" id="53326"/>
    <lineage>
        <taxon>Eukaryota</taxon>
        <taxon>Metazoa</taxon>
        <taxon>Ecdysozoa</taxon>
        <taxon>Nematoda</taxon>
        <taxon>Chromadorea</taxon>
        <taxon>Rhabditida</taxon>
        <taxon>Rhabditina</taxon>
        <taxon>Rhabditomorpha</taxon>
        <taxon>Strongyloidea</taxon>
        <taxon>Ancylostomatidae</taxon>
        <taxon>Ancylostomatinae</taxon>
        <taxon>Ancylostoma</taxon>
    </lineage>
</organism>
<dbReference type="OrthoDB" id="5872154at2759"/>
<reference evidence="2" key="1">
    <citation type="journal article" date="2015" name="Nat. Genet.">
        <title>The genome and transcriptome of the zoonotic hookworm Ancylostoma ceylanicum identify infection-specific gene families.</title>
        <authorList>
            <person name="Schwarz E.M."/>
            <person name="Hu Y."/>
            <person name="Antoshechkin I."/>
            <person name="Miller M.M."/>
            <person name="Sternberg P.W."/>
            <person name="Aroian R.V."/>
        </authorList>
    </citation>
    <scope>NUCLEOTIDE SEQUENCE</scope>
    <source>
        <strain evidence="2">HY135</strain>
    </source>
</reference>
<proteinExistence type="predicted"/>
<gene>
    <name evidence="1" type="primary">Acey_s0148.g2676</name>
    <name evidence="1" type="ORF">Y032_0148g2676</name>
</gene>
<evidence type="ECO:0008006" key="3">
    <source>
        <dbReference type="Google" id="ProtNLM"/>
    </source>
</evidence>
<dbReference type="Pfam" id="PF17641">
    <property type="entry name" value="ASPRs"/>
    <property type="match status" value="1"/>
</dbReference>
<dbReference type="AlphaFoldDB" id="A0A016T151"/>
<evidence type="ECO:0000313" key="2">
    <source>
        <dbReference type="Proteomes" id="UP000024635"/>
    </source>
</evidence>
<protein>
    <recommendedName>
        <fullName evidence="3">SCP domain-containing protein</fullName>
    </recommendedName>
</protein>
<evidence type="ECO:0000313" key="1">
    <source>
        <dbReference type="EMBL" id="EYB96693.1"/>
    </source>
</evidence>
<name>A0A016T151_9BILA</name>
<dbReference type="InterPro" id="IPR035109">
    <property type="entry name" value="ASPR"/>
</dbReference>
<comment type="caution">
    <text evidence="1">The sequence shown here is derived from an EMBL/GenBank/DDBJ whole genome shotgun (WGS) entry which is preliminary data.</text>
</comment>
<keyword evidence="2" id="KW-1185">Reference proteome</keyword>
<sequence>MEFVSTKQFGTNFSGRVHFDPSPKTTTEVYTCGLENRAYEFVRNGGPSIQIGGNVLYEERTGRHNLREVVSRWSERLKSMAKKKFGCNLSIDASGYKVACVFK</sequence>
<dbReference type="EMBL" id="JARK01001484">
    <property type="protein sequence ID" value="EYB96693.1"/>
    <property type="molecule type" value="Genomic_DNA"/>
</dbReference>
<dbReference type="Proteomes" id="UP000024635">
    <property type="component" value="Unassembled WGS sequence"/>
</dbReference>
<accession>A0A016T151</accession>